<name>N1PZ52_DOTSN</name>
<dbReference type="AlphaFoldDB" id="N1PZ52"/>
<sequence>MVDTAASFWKTKFDAVNARISELEFENHNLRKNGGTFIKQDPDDNAAQFEDVILAQDRKLIEVGAKNKQLELTLLEEKKYSSNLKATVSSHESTLKAIQQSSSGAKGKLTSALAEAQVEAAALKKELRDVKTDKYRADVEIDLLKKQNPNSVLDIDWKIKKPFPPTNVVPKLSAPVPSKDKRKWDHVNTNATADPKSSWKTKSQSKYNDSDCDNSEPDLDCLPLAQRKALAIKKENHSDETPFAQRRKTLIPTSQMAKIKLELGTPTPKEKKGSSIDDSSDNHDDDDDDDDDEPLAKKRKQRAAGGGGARMAYRRG</sequence>
<feature type="compositionally biased region" description="Acidic residues" evidence="2">
    <location>
        <begin position="283"/>
        <end position="293"/>
    </location>
</feature>
<feature type="region of interest" description="Disordered" evidence="2">
    <location>
        <begin position="232"/>
        <end position="316"/>
    </location>
</feature>
<dbReference type="Proteomes" id="UP000016933">
    <property type="component" value="Unassembled WGS sequence"/>
</dbReference>
<protein>
    <submittedName>
        <fullName evidence="3">Uncharacterized protein</fullName>
    </submittedName>
</protein>
<evidence type="ECO:0000313" key="4">
    <source>
        <dbReference type="Proteomes" id="UP000016933"/>
    </source>
</evidence>
<dbReference type="EMBL" id="KB446536">
    <property type="protein sequence ID" value="EME48283.1"/>
    <property type="molecule type" value="Genomic_DNA"/>
</dbReference>
<keyword evidence="4" id="KW-1185">Reference proteome</keyword>
<feature type="coiled-coil region" evidence="1">
    <location>
        <begin position="106"/>
        <end position="133"/>
    </location>
</feature>
<keyword evidence="1" id="KW-0175">Coiled coil</keyword>
<organism evidence="3 4">
    <name type="scientific">Dothistroma septosporum (strain NZE10 / CBS 128990)</name>
    <name type="common">Red band needle blight fungus</name>
    <name type="synonym">Mycosphaerella pini</name>
    <dbReference type="NCBI Taxonomy" id="675120"/>
    <lineage>
        <taxon>Eukaryota</taxon>
        <taxon>Fungi</taxon>
        <taxon>Dikarya</taxon>
        <taxon>Ascomycota</taxon>
        <taxon>Pezizomycotina</taxon>
        <taxon>Dothideomycetes</taxon>
        <taxon>Dothideomycetidae</taxon>
        <taxon>Mycosphaerellales</taxon>
        <taxon>Mycosphaerellaceae</taxon>
        <taxon>Dothistroma</taxon>
    </lineage>
</organism>
<evidence type="ECO:0000256" key="1">
    <source>
        <dbReference type="SAM" id="Coils"/>
    </source>
</evidence>
<accession>N1PZ52</accession>
<reference evidence="4" key="1">
    <citation type="journal article" date="2012" name="PLoS Genet.">
        <title>The genomes of the fungal plant pathogens Cladosporium fulvum and Dothistroma septosporum reveal adaptation to different hosts and lifestyles but also signatures of common ancestry.</title>
        <authorList>
            <person name="de Wit P.J.G.M."/>
            <person name="van der Burgt A."/>
            <person name="Oekmen B."/>
            <person name="Stergiopoulos I."/>
            <person name="Abd-Elsalam K.A."/>
            <person name="Aerts A.L."/>
            <person name="Bahkali A.H."/>
            <person name="Beenen H.G."/>
            <person name="Chettri P."/>
            <person name="Cox M.P."/>
            <person name="Datema E."/>
            <person name="de Vries R.P."/>
            <person name="Dhillon B."/>
            <person name="Ganley A.R."/>
            <person name="Griffiths S.A."/>
            <person name="Guo Y."/>
            <person name="Hamelin R.C."/>
            <person name="Henrissat B."/>
            <person name="Kabir M.S."/>
            <person name="Jashni M.K."/>
            <person name="Kema G."/>
            <person name="Klaubauf S."/>
            <person name="Lapidus A."/>
            <person name="Levasseur A."/>
            <person name="Lindquist E."/>
            <person name="Mehrabi R."/>
            <person name="Ohm R.A."/>
            <person name="Owen T.J."/>
            <person name="Salamov A."/>
            <person name="Schwelm A."/>
            <person name="Schijlen E."/>
            <person name="Sun H."/>
            <person name="van den Burg H.A."/>
            <person name="van Ham R.C.H.J."/>
            <person name="Zhang S."/>
            <person name="Goodwin S.B."/>
            <person name="Grigoriev I.V."/>
            <person name="Collemare J."/>
            <person name="Bradshaw R.E."/>
        </authorList>
    </citation>
    <scope>NUCLEOTIDE SEQUENCE [LARGE SCALE GENOMIC DNA]</scope>
    <source>
        <strain evidence="4">NZE10 / CBS 128990</strain>
    </source>
</reference>
<dbReference type="OrthoDB" id="10591960at2759"/>
<reference evidence="3 4" key="2">
    <citation type="journal article" date="2012" name="PLoS Pathog.">
        <title>Diverse lifestyles and strategies of plant pathogenesis encoded in the genomes of eighteen Dothideomycetes fungi.</title>
        <authorList>
            <person name="Ohm R.A."/>
            <person name="Feau N."/>
            <person name="Henrissat B."/>
            <person name="Schoch C.L."/>
            <person name="Horwitz B.A."/>
            <person name="Barry K.W."/>
            <person name="Condon B.J."/>
            <person name="Copeland A.C."/>
            <person name="Dhillon B."/>
            <person name="Glaser F."/>
            <person name="Hesse C.N."/>
            <person name="Kosti I."/>
            <person name="LaButti K."/>
            <person name="Lindquist E.A."/>
            <person name="Lucas S."/>
            <person name="Salamov A.A."/>
            <person name="Bradshaw R.E."/>
            <person name="Ciuffetti L."/>
            <person name="Hamelin R.C."/>
            <person name="Kema G.H.J."/>
            <person name="Lawrence C."/>
            <person name="Scott J.A."/>
            <person name="Spatafora J.W."/>
            <person name="Turgeon B.G."/>
            <person name="de Wit P.J.G.M."/>
            <person name="Zhong S."/>
            <person name="Goodwin S.B."/>
            <person name="Grigoriev I.V."/>
        </authorList>
    </citation>
    <scope>NUCLEOTIDE SEQUENCE [LARGE SCALE GENOMIC DNA]</scope>
    <source>
        <strain evidence="4">NZE10 / CBS 128990</strain>
    </source>
</reference>
<feature type="compositionally biased region" description="Polar residues" evidence="2">
    <location>
        <begin position="198"/>
        <end position="207"/>
    </location>
</feature>
<gene>
    <name evidence="3" type="ORF">DOTSEDRAFT_70027</name>
</gene>
<feature type="compositionally biased region" description="Acidic residues" evidence="2">
    <location>
        <begin position="210"/>
        <end position="219"/>
    </location>
</feature>
<evidence type="ECO:0000256" key="2">
    <source>
        <dbReference type="SAM" id="MobiDB-lite"/>
    </source>
</evidence>
<evidence type="ECO:0000313" key="3">
    <source>
        <dbReference type="EMBL" id="EME48283.1"/>
    </source>
</evidence>
<proteinExistence type="predicted"/>
<dbReference type="HOGENOM" id="CLU_880060_0_0_1"/>
<dbReference type="OMA" id="MLMEAQI"/>
<feature type="region of interest" description="Disordered" evidence="2">
    <location>
        <begin position="166"/>
        <end position="220"/>
    </location>
</feature>